<reference evidence="6" key="1">
    <citation type="submission" date="2016-12" db="EMBL/GenBank/DDBJ databases">
        <authorList>
            <person name="Gulvik C.A."/>
        </authorList>
    </citation>
    <scope>NUCLEOTIDE SEQUENCE [LARGE SCALE GENOMIC DNA]</scope>
    <source>
        <strain evidence="6">NED12-00049-6B</strain>
    </source>
</reference>
<keyword evidence="3" id="KW-0804">Transcription</keyword>
<gene>
    <name evidence="5" type="ORF">BU202_03055</name>
</gene>
<dbReference type="InterPro" id="IPR037171">
    <property type="entry name" value="NagB/RpiA_transferase-like"/>
</dbReference>
<keyword evidence="2" id="KW-0238">DNA-binding</keyword>
<comment type="caution">
    <text evidence="5">The sequence shown here is derived from an EMBL/GenBank/DDBJ whole genome shotgun (WGS) entry which is preliminary data.</text>
</comment>
<protein>
    <recommendedName>
        <fullName evidence="4">HTH deoR-type domain-containing protein</fullName>
    </recommendedName>
</protein>
<dbReference type="SUPFAM" id="SSF46785">
    <property type="entry name" value="Winged helix' DNA-binding domain"/>
    <property type="match status" value="1"/>
</dbReference>
<evidence type="ECO:0000256" key="3">
    <source>
        <dbReference type="ARBA" id="ARBA00023163"/>
    </source>
</evidence>
<proteinExistence type="predicted"/>
<dbReference type="Pfam" id="PF00455">
    <property type="entry name" value="DeoRC"/>
    <property type="match status" value="1"/>
</dbReference>
<organism evidence="5 6">
    <name type="scientific">Streptococcus cuniculi</name>
    <dbReference type="NCBI Taxonomy" id="1432788"/>
    <lineage>
        <taxon>Bacteria</taxon>
        <taxon>Bacillati</taxon>
        <taxon>Bacillota</taxon>
        <taxon>Bacilli</taxon>
        <taxon>Lactobacillales</taxon>
        <taxon>Streptococcaceae</taxon>
        <taxon>Streptococcus</taxon>
    </lineage>
</organism>
<name>A0A1Q8EA01_9STRE</name>
<dbReference type="PROSITE" id="PS00894">
    <property type="entry name" value="HTH_DEOR_1"/>
    <property type="match status" value="1"/>
</dbReference>
<dbReference type="RefSeq" id="WP_075104333.1">
    <property type="nucleotide sequence ID" value="NZ_MSJM01000002.1"/>
</dbReference>
<dbReference type="SMART" id="SM00420">
    <property type="entry name" value="HTH_DEOR"/>
    <property type="match status" value="1"/>
</dbReference>
<keyword evidence="1" id="KW-0805">Transcription regulation</keyword>
<dbReference type="InterPro" id="IPR014036">
    <property type="entry name" value="DeoR-like_C"/>
</dbReference>
<dbReference type="Proteomes" id="UP000186890">
    <property type="component" value="Unassembled WGS sequence"/>
</dbReference>
<dbReference type="PANTHER" id="PTHR30363">
    <property type="entry name" value="HTH-TYPE TRANSCRIPTIONAL REGULATOR SRLR-RELATED"/>
    <property type="match status" value="1"/>
</dbReference>
<accession>A0A1Q8EA01</accession>
<dbReference type="InterPro" id="IPR036390">
    <property type="entry name" value="WH_DNA-bd_sf"/>
</dbReference>
<keyword evidence="6" id="KW-1185">Reference proteome</keyword>
<dbReference type="InterPro" id="IPR001034">
    <property type="entry name" value="DeoR_HTH"/>
</dbReference>
<evidence type="ECO:0000256" key="2">
    <source>
        <dbReference type="ARBA" id="ARBA00023125"/>
    </source>
</evidence>
<dbReference type="PANTHER" id="PTHR30363:SF44">
    <property type="entry name" value="AGA OPERON TRANSCRIPTIONAL REPRESSOR-RELATED"/>
    <property type="match status" value="1"/>
</dbReference>
<evidence type="ECO:0000313" key="6">
    <source>
        <dbReference type="Proteomes" id="UP000186890"/>
    </source>
</evidence>
<dbReference type="Gene3D" id="1.10.10.10">
    <property type="entry name" value="Winged helix-like DNA-binding domain superfamily/Winged helix DNA-binding domain"/>
    <property type="match status" value="1"/>
</dbReference>
<dbReference type="GO" id="GO:0003700">
    <property type="term" value="F:DNA-binding transcription factor activity"/>
    <property type="evidence" value="ECO:0007669"/>
    <property type="project" value="InterPro"/>
</dbReference>
<dbReference type="EMBL" id="MSJM01000002">
    <property type="protein sequence ID" value="OLF48612.1"/>
    <property type="molecule type" value="Genomic_DNA"/>
</dbReference>
<dbReference type="AlphaFoldDB" id="A0A1Q8EA01"/>
<sequence length="254" mass="28443">MYQEERHRKILDILSQKKSIRVKDLSEELGVSLVTIRNDLAILSQKKLVDRSHGKVSVIDSLNFPAHTSYNFRSKKNDVLKQQIAQKAFDLLQTNECILIDASSTAYELSKLISQSSLRLTVLTNGMMTAELLKDVPNITTILIGGILRGRSNAIESTLGAEMLVKMNINKLFVSAHSFNLADGLSDFNIYEVELKKMMVKHSEKVIALIDSSKLENSSVATFLSADQIDTFITDNHIPADLLEKYRHSGLHIV</sequence>
<dbReference type="Pfam" id="PF08220">
    <property type="entry name" value="HTH_DeoR"/>
    <property type="match status" value="1"/>
</dbReference>
<evidence type="ECO:0000259" key="4">
    <source>
        <dbReference type="PROSITE" id="PS51000"/>
    </source>
</evidence>
<evidence type="ECO:0000256" key="1">
    <source>
        <dbReference type="ARBA" id="ARBA00023015"/>
    </source>
</evidence>
<dbReference type="PROSITE" id="PS51000">
    <property type="entry name" value="HTH_DEOR_2"/>
    <property type="match status" value="1"/>
</dbReference>
<dbReference type="SMART" id="SM01134">
    <property type="entry name" value="DeoRC"/>
    <property type="match status" value="1"/>
</dbReference>
<dbReference type="SUPFAM" id="SSF100950">
    <property type="entry name" value="NagB/RpiA/CoA transferase-like"/>
    <property type="match status" value="1"/>
</dbReference>
<dbReference type="GO" id="GO:0003677">
    <property type="term" value="F:DNA binding"/>
    <property type="evidence" value="ECO:0007669"/>
    <property type="project" value="UniProtKB-KW"/>
</dbReference>
<feature type="domain" description="HTH deoR-type" evidence="4">
    <location>
        <begin position="3"/>
        <end position="58"/>
    </location>
</feature>
<dbReference type="InterPro" id="IPR050313">
    <property type="entry name" value="Carb_Metab_HTH_regulators"/>
</dbReference>
<dbReference type="Gene3D" id="3.40.50.1360">
    <property type="match status" value="1"/>
</dbReference>
<dbReference type="InterPro" id="IPR036388">
    <property type="entry name" value="WH-like_DNA-bd_sf"/>
</dbReference>
<evidence type="ECO:0000313" key="5">
    <source>
        <dbReference type="EMBL" id="OLF48612.1"/>
    </source>
</evidence>
<dbReference type="InterPro" id="IPR018356">
    <property type="entry name" value="Tscrpt_reg_HTH_DeoR_CS"/>
</dbReference>